<feature type="coiled-coil region" evidence="1">
    <location>
        <begin position="121"/>
        <end position="148"/>
    </location>
</feature>
<protein>
    <submittedName>
        <fullName evidence="3">Uncharacterized protein</fullName>
    </submittedName>
</protein>
<dbReference type="EMBL" id="CYYC01000002">
    <property type="protein sequence ID" value="CUM78519.1"/>
    <property type="molecule type" value="Genomic_DNA"/>
</dbReference>
<keyword evidence="1" id="KW-0175">Coiled coil</keyword>
<name>A0A173RLL8_9FIRM</name>
<reference evidence="3 4" key="1">
    <citation type="submission" date="2015-09" db="EMBL/GenBank/DDBJ databases">
        <authorList>
            <consortium name="Pathogen Informatics"/>
        </authorList>
    </citation>
    <scope>NUCLEOTIDE SEQUENCE [LARGE SCALE GENOMIC DNA]</scope>
    <source>
        <strain evidence="3 4">2789STDY5834966</strain>
    </source>
</reference>
<dbReference type="AlphaFoldDB" id="A0A173RLL8"/>
<accession>A0A173RLL8</accession>
<evidence type="ECO:0000313" key="4">
    <source>
        <dbReference type="Proteomes" id="UP000095390"/>
    </source>
</evidence>
<organism evidence="3 4">
    <name type="scientific">Anaerobutyricum hallii</name>
    <dbReference type="NCBI Taxonomy" id="39488"/>
    <lineage>
        <taxon>Bacteria</taxon>
        <taxon>Bacillati</taxon>
        <taxon>Bacillota</taxon>
        <taxon>Clostridia</taxon>
        <taxon>Lachnospirales</taxon>
        <taxon>Lachnospiraceae</taxon>
        <taxon>Anaerobutyricum</taxon>
    </lineage>
</organism>
<keyword evidence="2" id="KW-0812">Transmembrane</keyword>
<dbReference type="Proteomes" id="UP000095390">
    <property type="component" value="Unassembled WGS sequence"/>
</dbReference>
<keyword evidence="2" id="KW-1133">Transmembrane helix</keyword>
<keyword evidence="2" id="KW-0472">Membrane</keyword>
<feature type="transmembrane region" description="Helical" evidence="2">
    <location>
        <begin position="92"/>
        <end position="111"/>
    </location>
</feature>
<proteinExistence type="predicted"/>
<evidence type="ECO:0000256" key="1">
    <source>
        <dbReference type="SAM" id="Coils"/>
    </source>
</evidence>
<evidence type="ECO:0000256" key="2">
    <source>
        <dbReference type="SAM" id="Phobius"/>
    </source>
</evidence>
<evidence type="ECO:0000313" key="3">
    <source>
        <dbReference type="EMBL" id="CUM78519.1"/>
    </source>
</evidence>
<dbReference type="OrthoDB" id="2065951at2"/>
<gene>
    <name evidence="3" type="ORF">ERS852578_00214</name>
</gene>
<dbReference type="RefSeq" id="WP_022170258.1">
    <property type="nucleotide sequence ID" value="NZ_CATZPD010000007.1"/>
</dbReference>
<sequence length="312" mass="37122">MQLNYQDLKKYMTIVYELEEEICFQNELMAKLQQKISSLGISRNINPPKKPPTKKITIPIFLSAPIAILAGIGLVISLISFVQIFWEFDLKHMFAGWIALVIFCYIAGWALEQWDKTSKYNSQYKREMDKYNRDLEHYQEEIRKNKYNQQNEEKLKNKLINNLMGLQAVNKGTKECLVRFYNMEIIMPKYRNLIAVSSFKDYLDEGRCYELSGHEGAYNLYNIEARLDKIVTQLDAVISNLSEIKYNQYSLYQAVKESGERTNLYYRQWVRSTNDFVDSYNNNTNITNYRLQRMNKELEYQNKLLRSRYSYL</sequence>
<feature type="transmembrane region" description="Helical" evidence="2">
    <location>
        <begin position="60"/>
        <end position="86"/>
    </location>
</feature>